<evidence type="ECO:0000256" key="1">
    <source>
        <dbReference type="SAM" id="MobiDB-lite"/>
    </source>
</evidence>
<protein>
    <recommendedName>
        <fullName evidence="4">Leucine-rich repeat-containing protein 71</fullName>
    </recommendedName>
</protein>
<feature type="compositionally biased region" description="Polar residues" evidence="1">
    <location>
        <begin position="8"/>
        <end position="17"/>
    </location>
</feature>
<evidence type="ECO:0008006" key="4">
    <source>
        <dbReference type="Google" id="ProtNLM"/>
    </source>
</evidence>
<dbReference type="Proteomes" id="UP001153292">
    <property type="component" value="Chromosome 20"/>
</dbReference>
<organism evidence="2 3">
    <name type="scientific">Chilo suppressalis</name>
    <name type="common">Asiatic rice borer moth</name>
    <dbReference type="NCBI Taxonomy" id="168631"/>
    <lineage>
        <taxon>Eukaryota</taxon>
        <taxon>Metazoa</taxon>
        <taxon>Ecdysozoa</taxon>
        <taxon>Arthropoda</taxon>
        <taxon>Hexapoda</taxon>
        <taxon>Insecta</taxon>
        <taxon>Pterygota</taxon>
        <taxon>Neoptera</taxon>
        <taxon>Endopterygota</taxon>
        <taxon>Lepidoptera</taxon>
        <taxon>Glossata</taxon>
        <taxon>Ditrysia</taxon>
        <taxon>Pyraloidea</taxon>
        <taxon>Crambidae</taxon>
        <taxon>Crambinae</taxon>
        <taxon>Chilo</taxon>
    </lineage>
</organism>
<evidence type="ECO:0000313" key="3">
    <source>
        <dbReference type="Proteomes" id="UP001153292"/>
    </source>
</evidence>
<proteinExistence type="predicted"/>
<feature type="compositionally biased region" description="Basic and acidic residues" evidence="1">
    <location>
        <begin position="354"/>
        <end position="367"/>
    </location>
</feature>
<dbReference type="InterPro" id="IPR032675">
    <property type="entry name" value="LRR_dom_sf"/>
</dbReference>
<keyword evidence="3" id="KW-1185">Reference proteome</keyword>
<gene>
    <name evidence="2" type="ORF">CHILSU_LOCUS5684</name>
</gene>
<reference evidence="2" key="1">
    <citation type="submission" date="2021-12" db="EMBL/GenBank/DDBJ databases">
        <authorList>
            <person name="King R."/>
        </authorList>
    </citation>
    <scope>NUCLEOTIDE SEQUENCE</scope>
</reference>
<dbReference type="InterPro" id="IPR053040">
    <property type="entry name" value="LRR-containing_protein_71"/>
</dbReference>
<feature type="region of interest" description="Disordered" evidence="1">
    <location>
        <begin position="1"/>
        <end position="26"/>
    </location>
</feature>
<dbReference type="SUPFAM" id="SSF52047">
    <property type="entry name" value="RNI-like"/>
    <property type="match status" value="1"/>
</dbReference>
<sequence>MKPYKSASLRSVRSGKSSKPADTDSDTHTPLGFEAALYAACLKYNFPYKLYVKKEYQPDEFLKKLKEETPVKYKKITVTPRVVSPSYVKSERNIVSSPTTESTATVLPDVLLLTSVYDNAQNLVEIKLNKIKDVPRTLVQIISYLVRPHDHLAKISFDDCLIDYVIIHELNKIISLSRITDISFDRTTLPEEYLINLLNNKNASIKYLSLSCCKINDNTCKEIASTLHFSEHAEKTLMVLNLSSNHITDEGAKHLGEALRTNRHLRYLNLADNRIGDDGAIAIFNSLTEFPLTFDEIMNKRRSLLEYLKAKRVLFVKYCKECDTISRDELSYFSQKSPSKRKKTSATSLRKVNNKKEKDARKDIAKSNKLNDNETKAEFICNEIMGPFLHPFGPNYLKNIDNKCNCLGNFTLCYLNLSYNNLMYTSLMKLLTVMQYQKSSKKVNQYGLIKVLIEGNNLPMASREYQLINDLFRIAKSMVPFSGSKISDGSVKKNHPAFLIRKK</sequence>
<evidence type="ECO:0000313" key="2">
    <source>
        <dbReference type="EMBL" id="CAH0402444.1"/>
    </source>
</evidence>
<dbReference type="InterPro" id="IPR001611">
    <property type="entry name" value="Leu-rich_rpt"/>
</dbReference>
<dbReference type="EMBL" id="OU963913">
    <property type="protein sequence ID" value="CAH0402444.1"/>
    <property type="molecule type" value="Genomic_DNA"/>
</dbReference>
<accession>A0ABN8B672</accession>
<dbReference type="PANTHER" id="PTHR46984">
    <property type="entry name" value="LEUCINE-RICH REPEAT-CONTAINING PROTEIN 71"/>
    <property type="match status" value="1"/>
</dbReference>
<feature type="region of interest" description="Disordered" evidence="1">
    <location>
        <begin position="341"/>
        <end position="367"/>
    </location>
</feature>
<dbReference type="Pfam" id="PF13516">
    <property type="entry name" value="LRR_6"/>
    <property type="match status" value="3"/>
</dbReference>
<dbReference type="SMART" id="SM00368">
    <property type="entry name" value="LRR_RI"/>
    <property type="match status" value="3"/>
</dbReference>
<dbReference type="Gene3D" id="3.80.10.10">
    <property type="entry name" value="Ribonuclease Inhibitor"/>
    <property type="match status" value="1"/>
</dbReference>
<name>A0ABN8B672_CHISP</name>
<dbReference type="PANTHER" id="PTHR46984:SF1">
    <property type="entry name" value="LEUCINE-RICH REPEAT-CONTAINING PROTEIN 71"/>
    <property type="match status" value="1"/>
</dbReference>